<dbReference type="Proteomes" id="UP001460270">
    <property type="component" value="Unassembled WGS sequence"/>
</dbReference>
<gene>
    <name evidence="3" type="ORF">WMY93_026689</name>
</gene>
<feature type="domain" description="Fibronectin type-III" evidence="2">
    <location>
        <begin position="20"/>
        <end position="111"/>
    </location>
</feature>
<reference evidence="4" key="1">
    <citation type="submission" date="2024-04" db="EMBL/GenBank/DDBJ databases">
        <title>Salinicola lusitanus LLJ914,a marine bacterium isolated from the Okinawa Trough.</title>
        <authorList>
            <person name="Li J."/>
        </authorList>
    </citation>
    <scope>NUCLEOTIDE SEQUENCE [LARGE SCALE GENOMIC DNA]</scope>
</reference>
<evidence type="ECO:0000313" key="3">
    <source>
        <dbReference type="EMBL" id="KAK7887068.1"/>
    </source>
</evidence>
<dbReference type="PANTHER" id="PTHR20859">
    <property type="entry name" value="INTERFERON/INTERLEUKIN RECEPTOR"/>
    <property type="match status" value="1"/>
</dbReference>
<protein>
    <recommendedName>
        <fullName evidence="2">Fibronectin type-III domain-containing protein</fullName>
    </recommendedName>
</protein>
<accession>A0AAW0N8A2</accession>
<sequence length="425" mass="47514">MLRTTASWPLTAENMRSRMVIFLLFCYACVISGQENVFFTSKNFINILRWNPAGPRFPGEKVRYNVLYSDKDGGEFKRKAGCQNITELFCDLTAETPAVYDVHYRAKVEADDVDYGQTIKFKPVAETVLGAPILSHSINSTSLNIVVYSLTITKPQEAAQTTESRSGHFVVNLKNAQREYCGYVEYKPAVEWGRPLSESTSFCVTQPDHSWLLWSILSVVALSVTVLMAACWAKHYVKPKSKKPLPSSLDIRKQRLSEVIMDPMDDHNICKPEISTNKHNEKHLIYRHLYVLSGKLVLSGYPTEKLGLKTKRNSDGLLTLPKLSLQVKQPFSETTDTLLSLERKPLLSYLTVSSDKGSNFVSLHSLDSSGCSDSGQMKTLCQHQPRTTETVTICQVGQILPTSVQPHKAPCPVTVALTPHLTNPT</sequence>
<keyword evidence="1" id="KW-1133">Transmembrane helix</keyword>
<keyword evidence="1" id="KW-0812">Transmembrane</keyword>
<dbReference type="Pfam" id="PF01108">
    <property type="entry name" value="Tissue_fac"/>
    <property type="match status" value="1"/>
</dbReference>
<keyword evidence="4" id="KW-1185">Reference proteome</keyword>
<comment type="caution">
    <text evidence="3">The sequence shown here is derived from an EMBL/GenBank/DDBJ whole genome shotgun (WGS) entry which is preliminary data.</text>
</comment>
<proteinExistence type="predicted"/>
<dbReference type="InterPro" id="IPR003961">
    <property type="entry name" value="FN3_dom"/>
</dbReference>
<dbReference type="InterPro" id="IPR050650">
    <property type="entry name" value="Type-II_Cytokine-TF_Rcpt"/>
</dbReference>
<organism evidence="3 4">
    <name type="scientific">Mugilogobius chulae</name>
    <name type="common">yellowstripe goby</name>
    <dbReference type="NCBI Taxonomy" id="88201"/>
    <lineage>
        <taxon>Eukaryota</taxon>
        <taxon>Metazoa</taxon>
        <taxon>Chordata</taxon>
        <taxon>Craniata</taxon>
        <taxon>Vertebrata</taxon>
        <taxon>Euteleostomi</taxon>
        <taxon>Actinopterygii</taxon>
        <taxon>Neopterygii</taxon>
        <taxon>Teleostei</taxon>
        <taxon>Neoteleostei</taxon>
        <taxon>Acanthomorphata</taxon>
        <taxon>Gobiaria</taxon>
        <taxon>Gobiiformes</taxon>
        <taxon>Gobioidei</taxon>
        <taxon>Gobiidae</taxon>
        <taxon>Gobionellinae</taxon>
        <taxon>Mugilogobius</taxon>
    </lineage>
</organism>
<dbReference type="InterPro" id="IPR013783">
    <property type="entry name" value="Ig-like_fold"/>
</dbReference>
<evidence type="ECO:0000313" key="4">
    <source>
        <dbReference type="Proteomes" id="UP001460270"/>
    </source>
</evidence>
<dbReference type="PANTHER" id="PTHR20859:SF53">
    <property type="entry name" value="INTERLEUKIN-22 RECEPTOR SUBUNIT ALPHA-1"/>
    <property type="match status" value="1"/>
</dbReference>
<keyword evidence="1" id="KW-0472">Membrane</keyword>
<dbReference type="GO" id="GO:0004896">
    <property type="term" value="F:cytokine receptor activity"/>
    <property type="evidence" value="ECO:0007669"/>
    <property type="project" value="TreeGrafter"/>
</dbReference>
<evidence type="ECO:0000259" key="2">
    <source>
        <dbReference type="Pfam" id="PF01108"/>
    </source>
</evidence>
<dbReference type="EMBL" id="JBBPFD010000019">
    <property type="protein sequence ID" value="KAK7887068.1"/>
    <property type="molecule type" value="Genomic_DNA"/>
</dbReference>
<dbReference type="Gene3D" id="2.60.40.10">
    <property type="entry name" value="Immunoglobulins"/>
    <property type="match status" value="1"/>
</dbReference>
<name>A0AAW0N8A2_9GOBI</name>
<dbReference type="InterPro" id="IPR036116">
    <property type="entry name" value="FN3_sf"/>
</dbReference>
<feature type="transmembrane region" description="Helical" evidence="1">
    <location>
        <begin position="211"/>
        <end position="233"/>
    </location>
</feature>
<dbReference type="SUPFAM" id="SSF49265">
    <property type="entry name" value="Fibronectin type III"/>
    <property type="match status" value="1"/>
</dbReference>
<evidence type="ECO:0000256" key="1">
    <source>
        <dbReference type="SAM" id="Phobius"/>
    </source>
</evidence>
<dbReference type="AlphaFoldDB" id="A0AAW0N8A2"/>
<dbReference type="GO" id="GO:0005886">
    <property type="term" value="C:plasma membrane"/>
    <property type="evidence" value="ECO:0007669"/>
    <property type="project" value="TreeGrafter"/>
</dbReference>